<dbReference type="Pfam" id="PF02954">
    <property type="entry name" value="HTH_8"/>
    <property type="match status" value="1"/>
</dbReference>
<dbReference type="InterPro" id="IPR002197">
    <property type="entry name" value="HTH_Fis"/>
</dbReference>
<dbReference type="Pfam" id="PF00158">
    <property type="entry name" value="Sigma54_activat"/>
    <property type="match status" value="1"/>
</dbReference>
<dbReference type="Gene3D" id="1.10.8.60">
    <property type="match status" value="1"/>
</dbReference>
<feature type="modified residue" description="4-aspartylphosphate" evidence="6">
    <location>
        <position position="54"/>
    </location>
</feature>
<dbReference type="AlphaFoldDB" id="A0A0W1A2N3"/>
<evidence type="ECO:0000256" key="4">
    <source>
        <dbReference type="ARBA" id="ARBA00023125"/>
    </source>
</evidence>
<dbReference type="InterPro" id="IPR025944">
    <property type="entry name" value="Sigma_54_int_dom_CS"/>
</dbReference>
<dbReference type="InterPro" id="IPR009057">
    <property type="entry name" value="Homeodomain-like_sf"/>
</dbReference>
<name>A0A0W1A2N3_9GAMM</name>
<dbReference type="Proteomes" id="UP000054729">
    <property type="component" value="Unassembled WGS sequence"/>
</dbReference>
<dbReference type="PROSITE" id="PS50045">
    <property type="entry name" value="SIGMA54_INTERACT_4"/>
    <property type="match status" value="1"/>
</dbReference>
<protein>
    <submittedName>
        <fullName evidence="9">Two component response regulator PilR</fullName>
    </submittedName>
</protein>
<dbReference type="Gene3D" id="1.10.10.60">
    <property type="entry name" value="Homeodomain-like"/>
    <property type="match status" value="1"/>
</dbReference>
<dbReference type="Pfam" id="PF25601">
    <property type="entry name" value="AAA_lid_14"/>
    <property type="match status" value="1"/>
</dbReference>
<reference evidence="9 10" key="1">
    <citation type="submission" date="2015-11" db="EMBL/GenBank/DDBJ databases">
        <title>Genomic analysis of 38 Legionella species identifies large and diverse effector repertoires.</title>
        <authorList>
            <person name="Burstein D."/>
            <person name="Amaro F."/>
            <person name="Zusman T."/>
            <person name="Lifshitz Z."/>
            <person name="Cohen O."/>
            <person name="Gilbert J.A."/>
            <person name="Pupko T."/>
            <person name="Shuman H.A."/>
            <person name="Segal G."/>
        </authorList>
    </citation>
    <scope>NUCLEOTIDE SEQUENCE [LARGE SCALE GENOMIC DNA]</scope>
    <source>
        <strain evidence="9 10">ATCC 51914</strain>
    </source>
</reference>
<evidence type="ECO:0000256" key="6">
    <source>
        <dbReference type="PROSITE-ProRule" id="PRU00169"/>
    </source>
</evidence>
<dbReference type="EMBL" id="LNZB01000056">
    <property type="protein sequence ID" value="KTD75621.1"/>
    <property type="molecule type" value="Genomic_DNA"/>
</dbReference>
<dbReference type="GO" id="GO:0005524">
    <property type="term" value="F:ATP binding"/>
    <property type="evidence" value="ECO:0007669"/>
    <property type="project" value="UniProtKB-KW"/>
</dbReference>
<dbReference type="InterPro" id="IPR011006">
    <property type="entry name" value="CheY-like_superfamily"/>
</dbReference>
<dbReference type="FunFam" id="3.40.50.300:FF:000006">
    <property type="entry name" value="DNA-binding transcriptional regulator NtrC"/>
    <property type="match status" value="1"/>
</dbReference>
<dbReference type="InterPro" id="IPR027417">
    <property type="entry name" value="P-loop_NTPase"/>
</dbReference>
<evidence type="ECO:0000313" key="9">
    <source>
        <dbReference type="EMBL" id="KTD75621.1"/>
    </source>
</evidence>
<accession>A0A0W1A2N3</accession>
<dbReference type="GO" id="GO:0006355">
    <property type="term" value="P:regulation of DNA-templated transcription"/>
    <property type="evidence" value="ECO:0007669"/>
    <property type="project" value="InterPro"/>
</dbReference>
<proteinExistence type="predicted"/>
<evidence type="ECO:0000256" key="1">
    <source>
        <dbReference type="ARBA" id="ARBA00022741"/>
    </source>
</evidence>
<dbReference type="GO" id="GO:0043565">
    <property type="term" value="F:sequence-specific DNA binding"/>
    <property type="evidence" value="ECO:0007669"/>
    <property type="project" value="InterPro"/>
</dbReference>
<dbReference type="PRINTS" id="PR01590">
    <property type="entry name" value="HTHFIS"/>
</dbReference>
<dbReference type="Gene3D" id="3.40.50.300">
    <property type="entry name" value="P-loop containing nucleotide triphosphate hydrolases"/>
    <property type="match status" value="1"/>
</dbReference>
<dbReference type="PANTHER" id="PTHR32071">
    <property type="entry name" value="TRANSCRIPTIONAL REGULATORY PROTEIN"/>
    <property type="match status" value="1"/>
</dbReference>
<dbReference type="PROSITE" id="PS00676">
    <property type="entry name" value="SIGMA54_INTERACT_2"/>
    <property type="match status" value="1"/>
</dbReference>
<keyword evidence="3" id="KW-0805">Transcription regulation</keyword>
<dbReference type="InterPro" id="IPR025662">
    <property type="entry name" value="Sigma_54_int_dom_ATP-bd_1"/>
</dbReference>
<dbReference type="SMART" id="SM00448">
    <property type="entry name" value="REC"/>
    <property type="match status" value="1"/>
</dbReference>
<dbReference type="RefSeq" id="WP_058481187.1">
    <property type="nucleotide sequence ID" value="NZ_CAAAIQ010000002.1"/>
</dbReference>
<keyword evidence="6" id="KW-0597">Phosphoprotein</keyword>
<dbReference type="SUPFAM" id="SSF46689">
    <property type="entry name" value="Homeodomain-like"/>
    <property type="match status" value="1"/>
</dbReference>
<keyword evidence="5" id="KW-0804">Transcription</keyword>
<keyword evidence="1" id="KW-0547">Nucleotide-binding</keyword>
<keyword evidence="2" id="KW-0067">ATP-binding</keyword>
<gene>
    <name evidence="9" type="primary">pilR</name>
    <name evidence="9" type="ORF">Lwal_2559</name>
</gene>
<dbReference type="InterPro" id="IPR002078">
    <property type="entry name" value="Sigma_54_int"/>
</dbReference>
<sequence length="442" mass="49220">MTTNKVLVIDDEPDIRELLTLTLSRMGLGCDAVESYQQGIELIQKNAYDLVLTDMRLSDGDGIDIVNFIQKSKPQLPVAVITAYGNIEGAVNTLKAGAFDYVSKPVDLRILKELVKTALSMQNPTAIEHQDALLVGESSIMKQLRENIHKLARSQAPVFIQGDSGVGKELVAQLIHTNGPRKEKPFIPVNCGAIPSELMESEFFGHKKGSFTGAIADKTGLFVAAHGGTLFLDEIAELPLAMQVKLLRAIQEKAIKPIGELYETPVDVRILSASHKNLLEEISLGKFRQDLYYRVNVIELRVPTLVERLSDIPSLTEAILKKMAKNQNRQEVRINPACFDLLKQYDFPGNVRELENILERAMAMCEGDMIEPSDIHFPQTNTTRLGEAATISSSLDGYLQDHEKEIIIDALEKTKWNRTAAARLLGISFRTLRYRLKKLGLD</sequence>
<feature type="domain" description="Sigma-54 factor interaction" evidence="7">
    <location>
        <begin position="134"/>
        <end position="363"/>
    </location>
</feature>
<dbReference type="Gene3D" id="3.40.50.2300">
    <property type="match status" value="1"/>
</dbReference>
<dbReference type="PROSITE" id="PS00688">
    <property type="entry name" value="SIGMA54_INTERACT_3"/>
    <property type="match status" value="1"/>
</dbReference>
<organism evidence="9 10">
    <name type="scientific">Legionella waltersii</name>
    <dbReference type="NCBI Taxonomy" id="66969"/>
    <lineage>
        <taxon>Bacteria</taxon>
        <taxon>Pseudomonadati</taxon>
        <taxon>Pseudomonadota</taxon>
        <taxon>Gammaproteobacteria</taxon>
        <taxon>Legionellales</taxon>
        <taxon>Legionellaceae</taxon>
        <taxon>Legionella</taxon>
    </lineage>
</organism>
<keyword evidence="4" id="KW-0238">DNA-binding</keyword>
<evidence type="ECO:0000313" key="10">
    <source>
        <dbReference type="Proteomes" id="UP000054729"/>
    </source>
</evidence>
<dbReference type="InterPro" id="IPR001789">
    <property type="entry name" value="Sig_transdc_resp-reg_receiver"/>
</dbReference>
<dbReference type="InterPro" id="IPR025943">
    <property type="entry name" value="Sigma_54_int_dom_ATP-bd_2"/>
</dbReference>
<dbReference type="InterPro" id="IPR058031">
    <property type="entry name" value="AAA_lid_NorR"/>
</dbReference>
<dbReference type="Pfam" id="PF00072">
    <property type="entry name" value="Response_reg"/>
    <property type="match status" value="1"/>
</dbReference>
<dbReference type="SMART" id="SM00382">
    <property type="entry name" value="AAA"/>
    <property type="match status" value="1"/>
</dbReference>
<feature type="domain" description="Response regulatory" evidence="8">
    <location>
        <begin position="5"/>
        <end position="119"/>
    </location>
</feature>
<comment type="caution">
    <text evidence="9">The sequence shown here is derived from an EMBL/GenBank/DDBJ whole genome shotgun (WGS) entry which is preliminary data.</text>
</comment>
<dbReference type="PROSITE" id="PS00675">
    <property type="entry name" value="SIGMA54_INTERACT_1"/>
    <property type="match status" value="1"/>
</dbReference>
<dbReference type="InterPro" id="IPR003593">
    <property type="entry name" value="AAA+_ATPase"/>
</dbReference>
<evidence type="ECO:0000256" key="2">
    <source>
        <dbReference type="ARBA" id="ARBA00022840"/>
    </source>
</evidence>
<dbReference type="STRING" id="66969.Lwal_2559"/>
<dbReference type="PANTHER" id="PTHR32071:SF100">
    <property type="entry name" value="RESPONSE REGULATOR PROTEIN PILR"/>
    <property type="match status" value="1"/>
</dbReference>
<evidence type="ECO:0000259" key="8">
    <source>
        <dbReference type="PROSITE" id="PS50110"/>
    </source>
</evidence>
<dbReference type="GO" id="GO:0000160">
    <property type="term" value="P:phosphorelay signal transduction system"/>
    <property type="evidence" value="ECO:0007669"/>
    <property type="project" value="InterPro"/>
</dbReference>
<dbReference type="CDD" id="cd00009">
    <property type="entry name" value="AAA"/>
    <property type="match status" value="1"/>
</dbReference>
<keyword evidence="10" id="KW-1185">Reference proteome</keyword>
<dbReference type="SUPFAM" id="SSF52172">
    <property type="entry name" value="CheY-like"/>
    <property type="match status" value="1"/>
</dbReference>
<evidence type="ECO:0000256" key="3">
    <source>
        <dbReference type="ARBA" id="ARBA00023015"/>
    </source>
</evidence>
<dbReference type="SUPFAM" id="SSF52540">
    <property type="entry name" value="P-loop containing nucleoside triphosphate hydrolases"/>
    <property type="match status" value="1"/>
</dbReference>
<dbReference type="PATRIC" id="fig|66969.6.peg.2769"/>
<evidence type="ECO:0000256" key="5">
    <source>
        <dbReference type="ARBA" id="ARBA00023163"/>
    </source>
</evidence>
<evidence type="ECO:0000259" key="7">
    <source>
        <dbReference type="PROSITE" id="PS50045"/>
    </source>
</evidence>
<dbReference type="PROSITE" id="PS50110">
    <property type="entry name" value="RESPONSE_REGULATORY"/>
    <property type="match status" value="1"/>
</dbReference>
<dbReference type="OrthoDB" id="5297379at2"/>